<dbReference type="Pfam" id="PF05368">
    <property type="entry name" value="NmrA"/>
    <property type="match status" value="1"/>
</dbReference>
<protein>
    <recommendedName>
        <fullName evidence="4">NmrA-like domain-containing protein</fullName>
    </recommendedName>
</protein>
<feature type="transmembrane region" description="Helical" evidence="3">
    <location>
        <begin position="634"/>
        <end position="655"/>
    </location>
</feature>
<evidence type="ECO:0000256" key="3">
    <source>
        <dbReference type="SAM" id="Phobius"/>
    </source>
</evidence>
<name>A0AAW1S3B8_9CHLO</name>
<feature type="transmembrane region" description="Helical" evidence="3">
    <location>
        <begin position="146"/>
        <end position="163"/>
    </location>
</feature>
<evidence type="ECO:0000256" key="1">
    <source>
        <dbReference type="ARBA" id="ARBA00006328"/>
    </source>
</evidence>
<keyword evidence="3" id="KW-0812">Transmembrane</keyword>
<gene>
    <name evidence="5" type="ORF">WJX84_008639</name>
</gene>
<dbReference type="PANTHER" id="PTHR42748">
    <property type="entry name" value="NITROGEN METABOLITE REPRESSION PROTEIN NMRA FAMILY MEMBER"/>
    <property type="match status" value="1"/>
</dbReference>
<organism evidence="5 6">
    <name type="scientific">Apatococcus fuscideae</name>
    <dbReference type="NCBI Taxonomy" id="2026836"/>
    <lineage>
        <taxon>Eukaryota</taxon>
        <taxon>Viridiplantae</taxon>
        <taxon>Chlorophyta</taxon>
        <taxon>core chlorophytes</taxon>
        <taxon>Trebouxiophyceae</taxon>
        <taxon>Chlorellales</taxon>
        <taxon>Chlorellaceae</taxon>
        <taxon>Apatococcus</taxon>
    </lineage>
</organism>
<evidence type="ECO:0000259" key="4">
    <source>
        <dbReference type="Pfam" id="PF05368"/>
    </source>
</evidence>
<dbReference type="Gene3D" id="3.40.50.720">
    <property type="entry name" value="NAD(P)-binding Rossmann-like Domain"/>
    <property type="match status" value="1"/>
</dbReference>
<dbReference type="InterPro" id="IPR008030">
    <property type="entry name" value="NmrA-like"/>
</dbReference>
<dbReference type="EMBL" id="JALJOV010001808">
    <property type="protein sequence ID" value="KAK9840689.1"/>
    <property type="molecule type" value="Genomic_DNA"/>
</dbReference>
<dbReference type="SUPFAM" id="SSF51735">
    <property type="entry name" value="NAD(P)-binding Rossmann-fold domains"/>
    <property type="match status" value="1"/>
</dbReference>
<comment type="similarity">
    <text evidence="1">Belongs to the NmrA-type oxidoreductase family.</text>
</comment>
<evidence type="ECO:0000313" key="6">
    <source>
        <dbReference type="Proteomes" id="UP001485043"/>
    </source>
</evidence>
<sequence length="1212" mass="133579">MGKGFRRQPKPRAKGLLQAGFLRAVVRSADKCGDAWSNSASSQVDELGSCGYKSSSISYDKPVEALWHGKIAFWESAATYTVNFPGQRDNRTIFQVIVRAHVATRLKQECELYSYFVSDEFKSSAQLSSGVFLAGLFIFVQELRFGLNYLMGIGTVVGLVRVSSGVTAGARIQGAALLGMCTWPIVISSALITVARQTHAYLLWLSIFAALWLAYLSIMRVLAGTLGYLLALVTCIVILEGQFAWPAHVLWGETVWGVVKVIWLSSAITVAVGCLVSPKSAREAIPVSIAGHFEFAGHALSGAVTNLMQPAPADALALERAHGGLKSLMDVDGTETVKQPTLQEYQNNRVDPEADHTLRYASGCGNKRTLALLPAMLRTKQLFKFAPFEPAWFGGCRIELEQWKVIFDELDILVNLIASLELHLEGHEPLLLEDVVKQAFGITPLPCFRLILATVVASAAAMAQTIRATLMYIPGQQAPQIATCARDRLQIELREVLQMCHTAWQRRPEHHAGPSLRKKQWQVTRKRMCLEVEPVLRFLQIFWGKQIVDTSIQLWKKSLPSCFGSRQKAWETLRQNRDFHFGIAFFCASTAALVGLLQASQNIRLIREWHSIYLAVAVVSTMQERVDYALVRGFFRIAMTSVAATLGFVVMLYPLVADNTYALSTITCTWVYLAGHFFVGPYKYGSFMASIALTALTFNQYSPVPGSHGSVQYYLARLCEYAIGISIAWVIQFLFPWFLAADALQKLGRTAEASTELVCCYVEAYLEDLRCLAMQAAAKLEIPSGQEALQSSQGFAAALRYFIKRSVDNPIEGRGAGQTAHAQPDAVRALNIKDVSSRIADPLAAIQLQISREGVVWKHGPLVLPPIVKSGIRHLQVIVERTILVHEMVAQDAFLDGHFTHIVYETLFKLLEAELKDLLRCLRHLGRALLQALSDQSAPREFSELLAAVDAVESQRGNLHDLLREIRLSNQLGACKVRGLTRNADSRQAQNLVSRNVDVAEGDLNNKNSLVKAFDGAHGVFLVTDFYRGAGGSVEKEIQQGRNAVDAAQQASVKHLVWSGLEDPRPVAHGALPETQPGRIIPHFESKAEITNMIQKSGLAYTILEPSIFYENAIQTFQFKKQEDGSVAFSLNAGAKAHPQCAVADIGTSAAVAFANFKSYSGAVVPVVGQHITFFKVADVISQMTAQRVQYVPVTRQQRHRDVLTAKVLAAH</sequence>
<proteinExistence type="inferred from homology"/>
<keyword evidence="6" id="KW-1185">Reference proteome</keyword>
<dbReference type="InterPro" id="IPR036291">
    <property type="entry name" value="NAD(P)-bd_dom_sf"/>
</dbReference>
<reference evidence="5 6" key="1">
    <citation type="journal article" date="2024" name="Nat. Commun.">
        <title>Phylogenomics reveals the evolutionary origins of lichenization in chlorophyte algae.</title>
        <authorList>
            <person name="Puginier C."/>
            <person name="Libourel C."/>
            <person name="Otte J."/>
            <person name="Skaloud P."/>
            <person name="Haon M."/>
            <person name="Grisel S."/>
            <person name="Petersen M."/>
            <person name="Berrin J.G."/>
            <person name="Delaux P.M."/>
            <person name="Dal Grande F."/>
            <person name="Keller J."/>
        </authorList>
    </citation>
    <scope>NUCLEOTIDE SEQUENCE [LARGE SCALE GENOMIC DNA]</scope>
    <source>
        <strain evidence="5 6">SAG 2523</strain>
    </source>
</reference>
<feature type="domain" description="NmrA-like" evidence="4">
    <location>
        <begin position="975"/>
        <end position="1197"/>
    </location>
</feature>
<dbReference type="Proteomes" id="UP001485043">
    <property type="component" value="Unassembled WGS sequence"/>
</dbReference>
<dbReference type="AlphaFoldDB" id="A0AAW1S3B8"/>
<feature type="transmembrane region" description="Helical" evidence="3">
    <location>
        <begin position="579"/>
        <end position="599"/>
    </location>
</feature>
<keyword evidence="2" id="KW-0521">NADP</keyword>
<keyword evidence="3" id="KW-1133">Transmembrane helix</keyword>
<feature type="transmembrane region" description="Helical" evidence="3">
    <location>
        <begin position="201"/>
        <end position="218"/>
    </location>
</feature>
<feature type="transmembrane region" description="Helical" evidence="3">
    <location>
        <begin position="175"/>
        <end position="195"/>
    </location>
</feature>
<keyword evidence="3" id="KW-0472">Membrane</keyword>
<evidence type="ECO:0000313" key="5">
    <source>
        <dbReference type="EMBL" id="KAK9840689.1"/>
    </source>
</evidence>
<feature type="transmembrane region" description="Helical" evidence="3">
    <location>
        <begin position="721"/>
        <end position="740"/>
    </location>
</feature>
<feature type="transmembrane region" description="Helical" evidence="3">
    <location>
        <begin position="661"/>
        <end position="679"/>
    </location>
</feature>
<dbReference type="InterPro" id="IPR051164">
    <property type="entry name" value="NmrA-like_oxidored"/>
</dbReference>
<accession>A0AAW1S3B8</accession>
<dbReference type="CDD" id="cd05251">
    <property type="entry name" value="NmrA_like_SDR_a"/>
    <property type="match status" value="1"/>
</dbReference>
<dbReference type="PANTHER" id="PTHR42748:SF7">
    <property type="entry name" value="NMRA LIKE REDOX SENSOR 1-RELATED"/>
    <property type="match status" value="1"/>
</dbReference>
<evidence type="ECO:0000256" key="2">
    <source>
        <dbReference type="ARBA" id="ARBA00022857"/>
    </source>
</evidence>
<comment type="caution">
    <text evidence="5">The sequence shown here is derived from an EMBL/GenBank/DDBJ whole genome shotgun (WGS) entry which is preliminary data.</text>
</comment>